<keyword evidence="2" id="KW-1185">Reference proteome</keyword>
<evidence type="ECO:0000313" key="2">
    <source>
        <dbReference type="Proteomes" id="UP000204235"/>
    </source>
</evidence>
<accession>W8CZG2</accession>
<dbReference type="EMBL" id="KF623294">
    <property type="protein sequence ID" value="AGX01907.1"/>
    <property type="molecule type" value="Genomic_DNA"/>
</dbReference>
<reference evidence="1 2" key="1">
    <citation type="journal article" date="2014" name="FEMS Microbiol. Lett.">
        <title>The genome of the Erwinia amylovora phage PhiEaH1 reveals greater diversity and broadens the applicability of phages for the treatment of fire blight.</title>
        <authorList>
            <person name="Meczker K."/>
            <person name="Domotor D."/>
            <person name="Vass J."/>
            <person name="Rakhely G."/>
            <person name="Schneider G."/>
            <person name="Kovacs T."/>
        </authorList>
    </citation>
    <scope>NUCLEOTIDE SEQUENCE [LARGE SCALE GENOMIC DNA]</scope>
</reference>
<name>W8CZG2_9CAUD</name>
<dbReference type="GeneID" id="18501078"/>
<dbReference type="Proteomes" id="UP000204235">
    <property type="component" value="Segment"/>
</dbReference>
<organism evidence="1 2">
    <name type="scientific">Erwinia phage PhiEaH1</name>
    <dbReference type="NCBI Taxonomy" id="1401669"/>
    <lineage>
        <taxon>Viruses</taxon>
        <taxon>Duplodnaviria</taxon>
        <taxon>Heunggongvirae</taxon>
        <taxon>Uroviricota</taxon>
        <taxon>Caudoviricetes</taxon>
        <taxon>Chimalliviridae</taxon>
        <taxon>Iapetusvirus</taxon>
        <taxon>Iapetusvirus EaH1</taxon>
    </lineage>
</organism>
<sequence length="169" mass="19412">MSDDYEDPSKKALLVAGRREHKFLTEGLDFWCAHIAGAPEPQPIKTRVFTIIDEAPFIPKINPLTYGTLVPEKGHRVTLGSYPNNQPFQKVSRVRLNRLTWHLFPFRNNESKTSFTHPEHHHELVREMENGTISYYTVGGPPSALRDIMLRNMLMGMETKAHAAWSKLF</sequence>
<evidence type="ECO:0000313" key="1">
    <source>
        <dbReference type="EMBL" id="AGX01907.1"/>
    </source>
</evidence>
<dbReference type="KEGG" id="vg:18501078"/>
<dbReference type="RefSeq" id="YP_009010238.1">
    <property type="nucleotide sequence ID" value="NC_023610.1"/>
</dbReference>
<proteinExistence type="predicted"/>
<protein>
    <submittedName>
        <fullName evidence="1">Uncharacterized protein</fullName>
    </submittedName>
</protein>